<accession>A0A128EZH0</accession>
<gene>
    <name evidence="2" type="ORF">GMA8713_01072</name>
</gene>
<name>A0A128EZH0_9GAMM</name>
<sequence length="78" mass="8523">MNIKLVVEMTQSELDKAGTCAGGLQFDLATNPLLDVSPAQIEVVVVPETKTPWRKPGRLRGAVNDQESRSQVESQSTR</sequence>
<dbReference type="RefSeq" id="WP_062706573.1">
    <property type="nucleotide sequence ID" value="NZ_CAWRCI010000007.1"/>
</dbReference>
<dbReference type="AlphaFoldDB" id="A0A128EZH0"/>
<protein>
    <submittedName>
        <fullName evidence="2">Uncharacterized protein</fullName>
    </submittedName>
</protein>
<dbReference type="EMBL" id="FIZY01000007">
    <property type="protein sequence ID" value="CZF79665.1"/>
    <property type="molecule type" value="Genomic_DNA"/>
</dbReference>
<reference evidence="3" key="1">
    <citation type="submission" date="2016-02" db="EMBL/GenBank/DDBJ databases">
        <authorList>
            <person name="Rodrigo-Torres Lidia"/>
            <person name="Arahal R.David."/>
        </authorList>
    </citation>
    <scope>NUCLEOTIDE SEQUENCE [LARGE SCALE GENOMIC DNA]</scope>
    <source>
        <strain evidence="3">CECT 8713</strain>
    </source>
</reference>
<keyword evidence="3" id="KW-1185">Reference proteome</keyword>
<evidence type="ECO:0000313" key="3">
    <source>
        <dbReference type="Proteomes" id="UP000073601"/>
    </source>
</evidence>
<feature type="compositionally biased region" description="Polar residues" evidence="1">
    <location>
        <begin position="69"/>
        <end position="78"/>
    </location>
</feature>
<proteinExistence type="predicted"/>
<organism evidence="2 3">
    <name type="scientific">Grimontia marina</name>
    <dbReference type="NCBI Taxonomy" id="646534"/>
    <lineage>
        <taxon>Bacteria</taxon>
        <taxon>Pseudomonadati</taxon>
        <taxon>Pseudomonadota</taxon>
        <taxon>Gammaproteobacteria</taxon>
        <taxon>Vibrionales</taxon>
        <taxon>Vibrionaceae</taxon>
        <taxon>Grimontia</taxon>
    </lineage>
</organism>
<evidence type="ECO:0000313" key="2">
    <source>
        <dbReference type="EMBL" id="CZF79665.1"/>
    </source>
</evidence>
<feature type="region of interest" description="Disordered" evidence="1">
    <location>
        <begin position="53"/>
        <end position="78"/>
    </location>
</feature>
<dbReference type="Proteomes" id="UP000073601">
    <property type="component" value="Unassembled WGS sequence"/>
</dbReference>
<evidence type="ECO:0000256" key="1">
    <source>
        <dbReference type="SAM" id="MobiDB-lite"/>
    </source>
</evidence>